<dbReference type="AlphaFoldDB" id="A0A414HM51"/>
<comment type="caution">
    <text evidence="2">The sequence shown here is derived from an EMBL/GenBank/DDBJ whole genome shotgun (WGS) entry which is preliminary data.</text>
</comment>
<dbReference type="SUPFAM" id="SSF47413">
    <property type="entry name" value="lambda repressor-like DNA-binding domains"/>
    <property type="match status" value="1"/>
</dbReference>
<dbReference type="CDD" id="cd00093">
    <property type="entry name" value="HTH_XRE"/>
    <property type="match status" value="1"/>
</dbReference>
<reference evidence="2 3" key="1">
    <citation type="submission" date="2018-08" db="EMBL/GenBank/DDBJ databases">
        <title>A genome reference for cultivated species of the human gut microbiota.</title>
        <authorList>
            <person name="Zou Y."/>
            <person name="Xue W."/>
            <person name="Luo G."/>
        </authorList>
    </citation>
    <scope>NUCLEOTIDE SEQUENCE [LARGE SCALE GENOMIC DNA]</scope>
    <source>
        <strain evidence="2 3">AM30-26</strain>
    </source>
</reference>
<dbReference type="SMART" id="SM00530">
    <property type="entry name" value="HTH_XRE"/>
    <property type="match status" value="1"/>
</dbReference>
<evidence type="ECO:0000313" key="2">
    <source>
        <dbReference type="EMBL" id="RHD87404.1"/>
    </source>
</evidence>
<evidence type="ECO:0000313" key="3">
    <source>
        <dbReference type="Proteomes" id="UP000284785"/>
    </source>
</evidence>
<dbReference type="GO" id="GO:0003677">
    <property type="term" value="F:DNA binding"/>
    <property type="evidence" value="ECO:0007669"/>
    <property type="project" value="InterPro"/>
</dbReference>
<dbReference type="InterPro" id="IPR010982">
    <property type="entry name" value="Lambda_DNA-bd_dom_sf"/>
</dbReference>
<name>A0A414HM51_BACT4</name>
<dbReference type="PROSITE" id="PS50943">
    <property type="entry name" value="HTH_CROC1"/>
    <property type="match status" value="1"/>
</dbReference>
<feature type="domain" description="HTH cro/C1-type" evidence="1">
    <location>
        <begin position="6"/>
        <end position="60"/>
    </location>
</feature>
<accession>A0A414HM51</accession>
<protein>
    <submittedName>
        <fullName evidence="2">XRE family transcriptional regulator</fullName>
    </submittedName>
</protein>
<sequence length="67" mass="7870">MRLNRIKEVLEEKGISQKWLAKELNKSFSTINAYACNRQQPSLEILYRISRILQVKTSALLVDNDYK</sequence>
<dbReference type="InterPro" id="IPR001387">
    <property type="entry name" value="Cro/C1-type_HTH"/>
</dbReference>
<evidence type="ECO:0000259" key="1">
    <source>
        <dbReference type="PROSITE" id="PS50943"/>
    </source>
</evidence>
<dbReference type="Proteomes" id="UP000284785">
    <property type="component" value="Unassembled WGS sequence"/>
</dbReference>
<proteinExistence type="predicted"/>
<gene>
    <name evidence="2" type="ORF">DW780_13225</name>
</gene>
<dbReference type="Gene3D" id="1.10.260.40">
    <property type="entry name" value="lambda repressor-like DNA-binding domains"/>
    <property type="match status" value="1"/>
</dbReference>
<dbReference type="Pfam" id="PF01381">
    <property type="entry name" value="HTH_3"/>
    <property type="match status" value="1"/>
</dbReference>
<dbReference type="EMBL" id="QSJP01000011">
    <property type="protein sequence ID" value="RHD87404.1"/>
    <property type="molecule type" value="Genomic_DNA"/>
</dbReference>
<dbReference type="RefSeq" id="WP_028898382.1">
    <property type="nucleotide sequence ID" value="NZ_CABJDH010000002.1"/>
</dbReference>
<organism evidence="2 3">
    <name type="scientific">Bacteroides thetaiotaomicron</name>
    <dbReference type="NCBI Taxonomy" id="818"/>
    <lineage>
        <taxon>Bacteria</taxon>
        <taxon>Pseudomonadati</taxon>
        <taxon>Bacteroidota</taxon>
        <taxon>Bacteroidia</taxon>
        <taxon>Bacteroidales</taxon>
        <taxon>Bacteroidaceae</taxon>
        <taxon>Bacteroides</taxon>
    </lineage>
</organism>